<dbReference type="GO" id="GO:0046657">
    <property type="term" value="P:folic acid catabolic process"/>
    <property type="evidence" value="ECO:0007669"/>
    <property type="project" value="TreeGrafter"/>
</dbReference>
<comment type="caution">
    <text evidence="3">The sequence shown here is derived from an EMBL/GenBank/DDBJ whole genome shotgun (WGS) entry which is preliminary data.</text>
</comment>
<feature type="domain" description="Peptidase M20 dimerisation" evidence="2">
    <location>
        <begin position="171"/>
        <end position="266"/>
    </location>
</feature>
<dbReference type="SUPFAM" id="SSF55031">
    <property type="entry name" value="Bacterial exopeptidase dimerisation domain"/>
    <property type="match status" value="1"/>
</dbReference>
<dbReference type="FunFam" id="3.30.70.360:FF:000004">
    <property type="entry name" value="Peptidase M20 domain-containing protein 2"/>
    <property type="match status" value="1"/>
</dbReference>
<dbReference type="GO" id="GO:0071713">
    <property type="term" value="F:para-aminobenzoyl-glutamate hydrolase activity"/>
    <property type="evidence" value="ECO:0007669"/>
    <property type="project" value="TreeGrafter"/>
</dbReference>
<dbReference type="InterPro" id="IPR017144">
    <property type="entry name" value="Xaa-Arg_dipeptidase"/>
</dbReference>
<dbReference type="EMBL" id="SMFZ01000002">
    <property type="protein sequence ID" value="TCK20649.1"/>
    <property type="molecule type" value="Genomic_DNA"/>
</dbReference>
<dbReference type="RefSeq" id="WP_132429511.1">
    <property type="nucleotide sequence ID" value="NZ_SMFZ01000002.1"/>
</dbReference>
<dbReference type="CDD" id="cd05672">
    <property type="entry name" value="M20_ACY1L2-like"/>
    <property type="match status" value="1"/>
</dbReference>
<reference evidence="3 4" key="1">
    <citation type="submission" date="2019-03" db="EMBL/GenBank/DDBJ databases">
        <title>Sequencing the genomes of 1000 actinobacteria strains.</title>
        <authorList>
            <person name="Klenk H.-P."/>
        </authorList>
    </citation>
    <scope>NUCLEOTIDE SEQUENCE [LARGE SCALE GENOMIC DNA]</scope>
    <source>
        <strain evidence="3 4">DSM 44969</strain>
    </source>
</reference>
<dbReference type="NCBIfam" id="TIGR01891">
    <property type="entry name" value="amidohydrolases"/>
    <property type="match status" value="1"/>
</dbReference>
<accession>A0A4R1HLY4</accession>
<name>A0A4R1HLY4_PSEEN</name>
<dbReference type="InterPro" id="IPR017439">
    <property type="entry name" value="Amidohydrolase"/>
</dbReference>
<dbReference type="PIRSF" id="PIRSF037226">
    <property type="entry name" value="Amidohydrolase_ACY1L2_prd"/>
    <property type="match status" value="1"/>
</dbReference>
<dbReference type="OrthoDB" id="9781032at2"/>
<dbReference type="GO" id="GO:0016805">
    <property type="term" value="F:dipeptidase activity"/>
    <property type="evidence" value="ECO:0007669"/>
    <property type="project" value="InterPro"/>
</dbReference>
<dbReference type="Gene3D" id="3.40.630.10">
    <property type="entry name" value="Zn peptidases"/>
    <property type="match status" value="1"/>
</dbReference>
<dbReference type="InterPro" id="IPR036264">
    <property type="entry name" value="Bact_exopeptidase_dim_dom"/>
</dbReference>
<keyword evidence="3" id="KW-0378">Hydrolase</keyword>
<dbReference type="Gene3D" id="3.30.70.360">
    <property type="match status" value="1"/>
</dbReference>
<dbReference type="InterPro" id="IPR002933">
    <property type="entry name" value="Peptidase_M20"/>
</dbReference>
<sequence length="391" mass="40702">MGTPIPERIARHCADAVDDHADRLVELAGSLHAEPELAFAEHRSAEKISGLLEREGFAVERGTAGLDTAFVARAGSGPLTVAFCAEYDALPGIGHACGHNLIAASSVGAGLALRDVADELGLTVLVVGTPAEEEGGGKIVMLDAGVFDDVALAMMAHPAPIDVAAPRPLALAEWEIRYRGTPSHSAMAPHLGVNAADALTVAEVAIGVGRQHLEPEQLVHGIVTHGGDAPNVVPADTRAVYDMRAPDVGSLERLQARVRRCIEAGAVATGCSFEITAAPDYAELRHDPWLSATYRDAILELGRTLLPPEQERVLPAGSTDMGNVSLVVPSIHPAIGVESGGAVNHQPEFTAACVGPSADRAVGDAAVAMARTTAAAAVSDEQRERFLTRTR</sequence>
<dbReference type="PANTHER" id="PTHR30575">
    <property type="entry name" value="PEPTIDASE M20"/>
    <property type="match status" value="1"/>
</dbReference>
<comment type="similarity">
    <text evidence="1">Belongs to the peptidase M20A family.</text>
</comment>
<protein>
    <recommendedName>
        <fullName evidence="1">Peptidase M20 domain-containing protein 2</fullName>
    </recommendedName>
</protein>
<evidence type="ECO:0000259" key="2">
    <source>
        <dbReference type="Pfam" id="PF07687"/>
    </source>
</evidence>
<organism evidence="3 4">
    <name type="scientific">Pseudonocardia endophytica</name>
    <dbReference type="NCBI Taxonomy" id="401976"/>
    <lineage>
        <taxon>Bacteria</taxon>
        <taxon>Bacillati</taxon>
        <taxon>Actinomycetota</taxon>
        <taxon>Actinomycetes</taxon>
        <taxon>Pseudonocardiales</taxon>
        <taxon>Pseudonocardiaceae</taxon>
        <taxon>Pseudonocardia</taxon>
    </lineage>
</organism>
<dbReference type="GO" id="GO:0005737">
    <property type="term" value="C:cytoplasm"/>
    <property type="evidence" value="ECO:0007669"/>
    <property type="project" value="TreeGrafter"/>
</dbReference>
<dbReference type="Proteomes" id="UP000295560">
    <property type="component" value="Unassembled WGS sequence"/>
</dbReference>
<dbReference type="Pfam" id="PF07687">
    <property type="entry name" value="M20_dimer"/>
    <property type="match status" value="1"/>
</dbReference>
<dbReference type="Pfam" id="PF01546">
    <property type="entry name" value="Peptidase_M20"/>
    <property type="match status" value="1"/>
</dbReference>
<proteinExistence type="inferred from homology"/>
<dbReference type="InterPro" id="IPR011650">
    <property type="entry name" value="Peptidase_M20_dimer"/>
</dbReference>
<dbReference type="PANTHER" id="PTHR30575:SF0">
    <property type="entry name" value="XAA-ARG DIPEPTIDASE"/>
    <property type="match status" value="1"/>
</dbReference>
<dbReference type="InterPro" id="IPR052030">
    <property type="entry name" value="Peptidase_M20/M20A_hydrolases"/>
</dbReference>
<gene>
    <name evidence="3" type="ORF">EV378_4610</name>
</gene>
<dbReference type="SUPFAM" id="SSF53187">
    <property type="entry name" value="Zn-dependent exopeptidases"/>
    <property type="match status" value="1"/>
</dbReference>
<evidence type="ECO:0000313" key="4">
    <source>
        <dbReference type="Proteomes" id="UP000295560"/>
    </source>
</evidence>
<keyword evidence="4" id="KW-1185">Reference proteome</keyword>
<evidence type="ECO:0000256" key="1">
    <source>
        <dbReference type="PIRNR" id="PIRNR037226"/>
    </source>
</evidence>
<dbReference type="AlphaFoldDB" id="A0A4R1HLY4"/>
<evidence type="ECO:0000313" key="3">
    <source>
        <dbReference type="EMBL" id="TCK20649.1"/>
    </source>
</evidence>